<evidence type="ECO:0000313" key="3">
    <source>
        <dbReference type="Proteomes" id="UP001597090"/>
    </source>
</evidence>
<dbReference type="EMBL" id="JBHTIH010000004">
    <property type="protein sequence ID" value="MFD0739769.1"/>
    <property type="molecule type" value="Genomic_DNA"/>
</dbReference>
<dbReference type="Proteomes" id="UP001597090">
    <property type="component" value="Unassembled WGS sequence"/>
</dbReference>
<protein>
    <submittedName>
        <fullName evidence="2">DUF6869 domain-containing protein</fullName>
    </submittedName>
</protein>
<feature type="domain" description="DUF6869" evidence="1">
    <location>
        <begin position="25"/>
        <end position="123"/>
    </location>
</feature>
<sequence>MDRWSSLGEWAEAYIRAQDSYEDSDESHPDRPAIYEFMVELTGNLAEECWAGILQVVKRRPSEKVLGMVGAGLLEDLLNCSGPQFIDRLELQARMDPVFRRMLHSAWESGPPEVWARVELARATPDNSA</sequence>
<proteinExistence type="predicted"/>
<name>A0ABW2YP03_9GAMM</name>
<evidence type="ECO:0000259" key="1">
    <source>
        <dbReference type="Pfam" id="PF21746"/>
    </source>
</evidence>
<accession>A0ABW2YP03</accession>
<gene>
    <name evidence="2" type="ORF">ACFQZQ_10800</name>
</gene>
<reference evidence="3" key="1">
    <citation type="journal article" date="2019" name="Int. J. Syst. Evol. Microbiol.">
        <title>The Global Catalogue of Microorganisms (GCM) 10K type strain sequencing project: providing services to taxonomists for standard genome sequencing and annotation.</title>
        <authorList>
            <consortium name="The Broad Institute Genomics Platform"/>
            <consortium name="The Broad Institute Genome Sequencing Center for Infectious Disease"/>
            <person name="Wu L."/>
            <person name="Ma J."/>
        </authorList>
    </citation>
    <scope>NUCLEOTIDE SEQUENCE [LARGE SCALE GENOMIC DNA]</scope>
    <source>
        <strain evidence="3">CCUG 55491</strain>
    </source>
</reference>
<evidence type="ECO:0000313" key="2">
    <source>
        <dbReference type="EMBL" id="MFD0739769.1"/>
    </source>
</evidence>
<comment type="caution">
    <text evidence="2">The sequence shown here is derived from an EMBL/GenBank/DDBJ whole genome shotgun (WGS) entry which is preliminary data.</text>
</comment>
<dbReference type="Pfam" id="PF21746">
    <property type="entry name" value="DUF6869"/>
    <property type="match status" value="1"/>
</dbReference>
<organism evidence="2 3">
    <name type="scientific">Lysobacter koreensis</name>
    <dbReference type="NCBI Taxonomy" id="266122"/>
    <lineage>
        <taxon>Bacteria</taxon>
        <taxon>Pseudomonadati</taxon>
        <taxon>Pseudomonadota</taxon>
        <taxon>Gammaproteobacteria</taxon>
        <taxon>Lysobacterales</taxon>
        <taxon>Lysobacteraceae</taxon>
        <taxon>Lysobacter</taxon>
    </lineage>
</organism>
<dbReference type="InterPro" id="IPR049221">
    <property type="entry name" value="DUF6869"/>
</dbReference>
<dbReference type="RefSeq" id="WP_386812798.1">
    <property type="nucleotide sequence ID" value="NZ_JBHTIH010000004.1"/>
</dbReference>
<keyword evidence="3" id="KW-1185">Reference proteome</keyword>